<reference evidence="10 11" key="1">
    <citation type="submission" date="2019-04" db="EMBL/GenBank/DDBJ databases">
        <title>Chromosome genome assembly for Takifugu flavidus.</title>
        <authorList>
            <person name="Xiao S."/>
        </authorList>
    </citation>
    <scope>NUCLEOTIDE SEQUENCE [LARGE SCALE GENOMIC DNA]</scope>
    <source>
        <strain evidence="10">HTHZ2018</strain>
        <tissue evidence="10">Muscle</tissue>
    </source>
</reference>
<evidence type="ECO:0000256" key="8">
    <source>
        <dbReference type="SAM" id="MobiDB-lite"/>
    </source>
</evidence>
<comment type="similarity">
    <text evidence="2">Belongs to the major facilitator superfamily. Proton-dependent oligopeptide transporter (POT/PTR) (TC 2.A.17) family.</text>
</comment>
<keyword evidence="5" id="KW-0571">Peptide transport</keyword>
<dbReference type="Proteomes" id="UP000324091">
    <property type="component" value="Chromosome 13"/>
</dbReference>
<organism evidence="10 11">
    <name type="scientific">Takifugu flavidus</name>
    <name type="common">sansaifugu</name>
    <dbReference type="NCBI Taxonomy" id="433684"/>
    <lineage>
        <taxon>Eukaryota</taxon>
        <taxon>Metazoa</taxon>
        <taxon>Chordata</taxon>
        <taxon>Craniata</taxon>
        <taxon>Vertebrata</taxon>
        <taxon>Euteleostomi</taxon>
        <taxon>Actinopterygii</taxon>
        <taxon>Neopterygii</taxon>
        <taxon>Teleostei</taxon>
        <taxon>Neoteleostei</taxon>
        <taxon>Acanthomorphata</taxon>
        <taxon>Eupercaria</taxon>
        <taxon>Tetraodontiformes</taxon>
        <taxon>Tetradontoidea</taxon>
        <taxon>Tetraodontidae</taxon>
        <taxon>Takifugu</taxon>
    </lineage>
</organism>
<protein>
    <submittedName>
        <fullName evidence="10">Solute carrier family 15 member 5</fullName>
    </submittedName>
</protein>
<evidence type="ECO:0000313" key="11">
    <source>
        <dbReference type="Proteomes" id="UP000324091"/>
    </source>
</evidence>
<feature type="transmembrane region" description="Helical" evidence="9">
    <location>
        <begin position="544"/>
        <end position="562"/>
    </location>
</feature>
<keyword evidence="4" id="KW-0813">Transport</keyword>
<gene>
    <name evidence="10" type="ORF">D4764_13G0003050</name>
</gene>
<keyword evidence="5" id="KW-0653">Protein transport</keyword>
<proteinExistence type="inferred from homology"/>
<feature type="transmembrane region" description="Helical" evidence="9">
    <location>
        <begin position="490"/>
        <end position="512"/>
    </location>
</feature>
<comment type="caution">
    <text evidence="10">The sequence shown here is derived from an EMBL/GenBank/DDBJ whole genome shotgun (WGS) entry which is preliminary data.</text>
</comment>
<evidence type="ECO:0000256" key="5">
    <source>
        <dbReference type="ARBA" id="ARBA00022856"/>
    </source>
</evidence>
<dbReference type="SUPFAM" id="SSF103473">
    <property type="entry name" value="MFS general substrate transporter"/>
    <property type="match status" value="1"/>
</dbReference>
<dbReference type="GO" id="GO:0015833">
    <property type="term" value="P:peptide transport"/>
    <property type="evidence" value="ECO:0007669"/>
    <property type="project" value="UniProtKB-KW"/>
</dbReference>
<dbReference type="InterPro" id="IPR000109">
    <property type="entry name" value="POT_fam"/>
</dbReference>
<dbReference type="AlphaFoldDB" id="A0A5C6P842"/>
<keyword evidence="6 9" id="KW-1133">Transmembrane helix</keyword>
<feature type="transmembrane region" description="Helical" evidence="9">
    <location>
        <begin position="39"/>
        <end position="63"/>
    </location>
</feature>
<feature type="transmembrane region" description="Helical" evidence="9">
    <location>
        <begin position="219"/>
        <end position="238"/>
    </location>
</feature>
<dbReference type="InterPro" id="IPR036259">
    <property type="entry name" value="MFS_trans_sf"/>
</dbReference>
<evidence type="ECO:0000256" key="4">
    <source>
        <dbReference type="ARBA" id="ARBA00022847"/>
    </source>
</evidence>
<feature type="transmembrane region" description="Helical" evidence="9">
    <location>
        <begin position="75"/>
        <end position="98"/>
    </location>
</feature>
<feature type="transmembrane region" description="Helical" evidence="9">
    <location>
        <begin position="149"/>
        <end position="171"/>
    </location>
</feature>
<evidence type="ECO:0000256" key="9">
    <source>
        <dbReference type="SAM" id="Phobius"/>
    </source>
</evidence>
<feature type="region of interest" description="Disordered" evidence="8">
    <location>
        <begin position="1"/>
        <end position="32"/>
    </location>
</feature>
<keyword evidence="7 9" id="KW-0472">Membrane</keyword>
<dbReference type="EMBL" id="RHFK02000005">
    <property type="protein sequence ID" value="TWW75643.1"/>
    <property type="molecule type" value="Genomic_DNA"/>
</dbReference>
<evidence type="ECO:0000256" key="6">
    <source>
        <dbReference type="ARBA" id="ARBA00022989"/>
    </source>
</evidence>
<dbReference type="Pfam" id="PF00854">
    <property type="entry name" value="PTR2"/>
    <property type="match status" value="1"/>
</dbReference>
<dbReference type="GO" id="GO:0015293">
    <property type="term" value="F:symporter activity"/>
    <property type="evidence" value="ECO:0007669"/>
    <property type="project" value="UniProtKB-KW"/>
</dbReference>
<dbReference type="Gene3D" id="1.20.1250.20">
    <property type="entry name" value="MFS general substrate transporter like domains"/>
    <property type="match status" value="1"/>
</dbReference>
<dbReference type="GO" id="GO:0016020">
    <property type="term" value="C:membrane"/>
    <property type="evidence" value="ECO:0007669"/>
    <property type="project" value="UniProtKB-SubCell"/>
</dbReference>
<accession>A0A5C6P842</accession>
<feature type="transmembrane region" description="Helical" evidence="9">
    <location>
        <begin position="364"/>
        <end position="386"/>
    </location>
</feature>
<evidence type="ECO:0000256" key="3">
    <source>
        <dbReference type="ARBA" id="ARBA00022692"/>
    </source>
</evidence>
<keyword evidence="4" id="KW-0769">Symport</keyword>
<dbReference type="PANTHER" id="PTHR11654">
    <property type="entry name" value="OLIGOPEPTIDE TRANSPORTER-RELATED"/>
    <property type="match status" value="1"/>
</dbReference>
<evidence type="ECO:0000256" key="1">
    <source>
        <dbReference type="ARBA" id="ARBA00004141"/>
    </source>
</evidence>
<evidence type="ECO:0000256" key="7">
    <source>
        <dbReference type="ARBA" id="ARBA00023136"/>
    </source>
</evidence>
<name>A0A5C6P842_9TELE</name>
<feature type="transmembrane region" description="Helical" evidence="9">
    <location>
        <begin position="192"/>
        <end position="213"/>
    </location>
</feature>
<feature type="transmembrane region" description="Helical" evidence="9">
    <location>
        <begin position="107"/>
        <end position="129"/>
    </location>
</feature>
<keyword evidence="11" id="KW-1185">Reference proteome</keyword>
<keyword evidence="3 9" id="KW-0812">Transmembrane</keyword>
<feature type="transmembrane region" description="Helical" evidence="9">
    <location>
        <begin position="406"/>
        <end position="426"/>
    </location>
</feature>
<evidence type="ECO:0000313" key="10">
    <source>
        <dbReference type="EMBL" id="TWW75643.1"/>
    </source>
</evidence>
<sequence>MGSREFSRLSGGRIPPRRHSRSSTPDLGPPRKSRKKLQVIICVLLVELCERFTFFGIVCNMILFCTVRLGYSNYLAATVNLCFVGASTLTPVLVGWFADTCLGRTKVLYLCAFLHFFGTAMLPVVAFPFEDFYIDTHHITHRLEPREQQMLFYIGLLAAALGIGGIRAVLCPMGAYSLQGYNQHQLMSFFNWFYWLVNLNSTVVFLGIAYIQQSVAKNLGFLIPFTSVLLALLAIHMMRNKLTYKPRKGGSLLTTLGVFLNSLKMCCLHRRHLSGDVASWLDRAKENNGGHYTETHVENVKILAKLFPLYGLQLLYRVCITQAGHWGYLGYATRITSLLKCFFLQIPSGYYIQTMNSNLHLNDLLLPIGIMNVISILPLLLLAPLMELVSTCYLSMEKTPLVPSKIITIGHVCATLSVLVAALSELRRKSCALVEQTLSGKVLLVSSMPCFQLAPQYILLGLAEALVTPACSLISFQLTPTHLRGISLHFLTLSYGGGCFLGAFIIQLVYFISGERHVPDPSDMTTVTGNFYPDTLHDGNLERFFFLLTILMALNTLAYLNLSHRYVDLSVQSKTATIGPPLSEKLLCHQPGVRFYNTLDNSYTNASIESIS</sequence>
<comment type="subcellular location">
    <subcellularLocation>
        <location evidence="1">Membrane</location>
        <topology evidence="1">Multi-pass membrane protein</topology>
    </subcellularLocation>
</comment>
<evidence type="ECO:0000256" key="2">
    <source>
        <dbReference type="ARBA" id="ARBA00005982"/>
    </source>
</evidence>